<dbReference type="AlphaFoldDB" id="A0A6C0UIH5"/>
<evidence type="ECO:0000313" key="1">
    <source>
        <dbReference type="EMBL" id="QIB75020.1"/>
    </source>
</evidence>
<evidence type="ECO:0000313" key="2">
    <source>
        <dbReference type="Proteomes" id="UP000465846"/>
    </source>
</evidence>
<dbReference type="GeneID" id="44080228"/>
<dbReference type="RefSeq" id="WP_163486842.1">
    <property type="nucleotide sequence ID" value="NZ_CP048739.1"/>
</dbReference>
<dbReference type="EMBL" id="CP048739">
    <property type="protein sequence ID" value="QIB75020.1"/>
    <property type="molecule type" value="Genomic_DNA"/>
</dbReference>
<organism evidence="1 2">
    <name type="scientific">Halogeometricum borinquense</name>
    <dbReference type="NCBI Taxonomy" id="60847"/>
    <lineage>
        <taxon>Archaea</taxon>
        <taxon>Methanobacteriati</taxon>
        <taxon>Methanobacteriota</taxon>
        <taxon>Stenosarchaea group</taxon>
        <taxon>Halobacteria</taxon>
        <taxon>Halobacteriales</taxon>
        <taxon>Haloferacaceae</taxon>
        <taxon>Halogeometricum</taxon>
    </lineage>
</organism>
<accession>A0A6C0UIH5</accession>
<dbReference type="Pfam" id="PF26072">
    <property type="entry name" value="DUF8029"/>
    <property type="match status" value="1"/>
</dbReference>
<sequence>MYPALASVLTTLAALPMQFGGMLQTPLGQAFVVVVAIAVVVLIGRLVLRVAWRLVTIAAVVIGLLLLLSFFGLGI</sequence>
<gene>
    <name evidence="1" type="ORF">G3I44_12465</name>
</gene>
<name>A0A6C0UIH5_9EURY</name>
<protein>
    <submittedName>
        <fullName evidence="1">Uncharacterized protein</fullName>
    </submittedName>
</protein>
<proteinExistence type="predicted"/>
<dbReference type="InterPro" id="IPR058342">
    <property type="entry name" value="DUF8029"/>
</dbReference>
<dbReference type="Proteomes" id="UP000465846">
    <property type="component" value="Chromosome"/>
</dbReference>
<reference evidence="1 2" key="1">
    <citation type="submission" date="2020-02" db="EMBL/GenBank/DDBJ databases">
        <title>Whole genome sequence of Halogeometricum borinquense strain wsp4.</title>
        <authorList>
            <person name="Verma D.K."/>
            <person name="Gopal K."/>
            <person name="Prasad E.S."/>
        </authorList>
    </citation>
    <scope>NUCLEOTIDE SEQUENCE [LARGE SCALE GENOMIC DNA]</scope>
    <source>
        <strain evidence="2">wsp4</strain>
    </source>
</reference>